<keyword evidence="3" id="KW-0812">Transmembrane</keyword>
<gene>
    <name evidence="5" type="ORF">A5888_001052</name>
    <name evidence="4" type="ORF">A5888_001062</name>
</gene>
<accession>A0A242KDW0</accession>
<reference evidence="5" key="2">
    <citation type="submission" date="2017-05" db="EMBL/GenBank/DDBJ databases">
        <authorList>
            <consortium name="The Broad Institute Genomics Platform"/>
            <consortium name="The Broad Institute Genomic Center for Infectious Diseases"/>
            <person name="Earl A."/>
            <person name="Manson A."/>
            <person name="Schwartman J."/>
            <person name="Gilmore M."/>
            <person name="Abouelleil A."/>
            <person name="Cao P."/>
            <person name="Chapman S."/>
            <person name="Cusick C."/>
            <person name="Shea T."/>
            <person name="Young S."/>
            <person name="Neafsey D."/>
            <person name="Nusbaum C."/>
            <person name="Birren B."/>
        </authorList>
    </citation>
    <scope>NUCLEOTIDE SEQUENCE</scope>
    <source>
        <strain evidence="5">9E7_DIV0242</strain>
    </source>
</reference>
<evidence type="ECO:0000313" key="4">
    <source>
        <dbReference type="EMBL" id="OTP19247.1"/>
    </source>
</evidence>
<reference evidence="5" key="3">
    <citation type="submission" date="2024-03" db="EMBL/GenBank/DDBJ databases">
        <title>The Genome Sequence of Enterococcus sp. DIV0242b.</title>
        <authorList>
            <consortium name="The Broad Institute Genomics Platform"/>
            <consortium name="The Broad Institute Microbial Omics Core"/>
            <consortium name="The Broad Institute Genomic Center for Infectious Diseases"/>
            <person name="Earl A."/>
            <person name="Manson A."/>
            <person name="Gilmore M."/>
            <person name="Schwartman J."/>
            <person name="Shea T."/>
            <person name="Abouelleil A."/>
            <person name="Cao P."/>
            <person name="Chapman S."/>
            <person name="Cusick C."/>
            <person name="Young S."/>
            <person name="Neafsey D."/>
            <person name="Nusbaum C."/>
            <person name="Birren B."/>
        </authorList>
    </citation>
    <scope>NUCLEOTIDE SEQUENCE</scope>
    <source>
        <strain evidence="5">9E7_DIV0242</strain>
    </source>
</reference>
<evidence type="ECO:0008006" key="7">
    <source>
        <dbReference type="Google" id="ProtNLM"/>
    </source>
</evidence>
<evidence type="ECO:0000256" key="3">
    <source>
        <dbReference type="SAM" id="Phobius"/>
    </source>
</evidence>
<name>A0A242KDW0_9ENTE</name>
<dbReference type="GO" id="GO:0030420">
    <property type="term" value="P:establishment of competence for transformation"/>
    <property type="evidence" value="ECO:0007669"/>
    <property type="project" value="UniProtKB-KW"/>
</dbReference>
<dbReference type="EMBL" id="NGMM01000001">
    <property type="protein sequence ID" value="OTP19247.1"/>
    <property type="molecule type" value="Genomic_DNA"/>
</dbReference>
<evidence type="ECO:0000256" key="1">
    <source>
        <dbReference type="ARBA" id="ARBA00004241"/>
    </source>
</evidence>
<organism evidence="4">
    <name type="scientific">Candidatus Enterococcus clewellii</name>
    <dbReference type="NCBI Taxonomy" id="1834193"/>
    <lineage>
        <taxon>Bacteria</taxon>
        <taxon>Bacillati</taxon>
        <taxon>Bacillota</taxon>
        <taxon>Bacilli</taxon>
        <taxon>Lactobacillales</taxon>
        <taxon>Enterococcaceae</taxon>
        <taxon>Enterococcus</taxon>
    </lineage>
</organism>
<reference evidence="4" key="1">
    <citation type="submission" date="2017-05" db="EMBL/GenBank/DDBJ databases">
        <title>The Genome Sequence of Enterococcus sp. 9E7_DIV0242.</title>
        <authorList>
            <consortium name="The Broad Institute Genomics Platform"/>
            <consortium name="The Broad Institute Genomic Center for Infectious Diseases"/>
            <person name="Earl A."/>
            <person name="Manson A."/>
            <person name="Schwartman J."/>
            <person name="Gilmore M."/>
            <person name="Abouelleil A."/>
            <person name="Cao P."/>
            <person name="Chapman S."/>
            <person name="Cusick C."/>
            <person name="Shea T."/>
            <person name="Young S."/>
            <person name="Neafsey D."/>
            <person name="Nusbaum C."/>
            <person name="Birren B."/>
        </authorList>
    </citation>
    <scope>NUCLEOTIDE SEQUENCE [LARGE SCALE GENOMIC DNA]</scope>
    <source>
        <strain evidence="4">9E7_DIV0242</strain>
    </source>
</reference>
<dbReference type="GO" id="GO:0009986">
    <property type="term" value="C:cell surface"/>
    <property type="evidence" value="ECO:0007669"/>
    <property type="project" value="UniProtKB-SubCell"/>
</dbReference>
<dbReference type="InterPro" id="IPR012902">
    <property type="entry name" value="N_methyl_site"/>
</dbReference>
<keyword evidence="6" id="KW-1185">Reference proteome</keyword>
<keyword evidence="3" id="KW-1133">Transmembrane helix</keyword>
<keyword evidence="2" id="KW-0178">Competence</keyword>
<dbReference type="OrthoDB" id="2179817at2"/>
<evidence type="ECO:0000313" key="6">
    <source>
        <dbReference type="Proteomes" id="UP000195141"/>
    </source>
</evidence>
<comment type="subcellular location">
    <subcellularLocation>
        <location evidence="1">Cell surface</location>
    </subcellularLocation>
</comment>
<feature type="transmembrane region" description="Helical" evidence="3">
    <location>
        <begin position="27"/>
        <end position="52"/>
    </location>
</feature>
<dbReference type="NCBIfam" id="TIGR02532">
    <property type="entry name" value="IV_pilin_GFxxxE"/>
    <property type="match status" value="1"/>
</dbReference>
<evidence type="ECO:0000313" key="5">
    <source>
        <dbReference type="EMBL" id="WYJ89332.1"/>
    </source>
</evidence>
<proteinExistence type="predicted"/>
<sequence length="234" mass="27038">MMKKHKRYSVKRIYGEKLKRMCLDEHGFSLLEVLFAIVILGVCFLFIASLIYQNNQAIQLNTKKEEAIFAREDVKEWLLYKAQIQDVANLNTFVFVETSSALTAEQTERREHLILDNSGIQKDSGIGRAKYGELEVPVNDSERGVFIQKIKYRLTEPEFLPEALRSSENQLYLGQYIDRSGEETDYLVKVVVRRKEGIQAYNPRTDGVGLTIQVYDRIKGNLLTETYINWVAES</sequence>
<evidence type="ECO:0000256" key="2">
    <source>
        <dbReference type="ARBA" id="ARBA00023287"/>
    </source>
</evidence>
<protein>
    <recommendedName>
        <fullName evidence="7">Prepilin-type N-terminal cleavage/methylation domain-containing protein</fullName>
    </recommendedName>
</protein>
<keyword evidence="3" id="KW-0472">Membrane</keyword>
<dbReference type="EMBL" id="CP147247">
    <property type="protein sequence ID" value="WYJ89332.1"/>
    <property type="molecule type" value="Genomic_DNA"/>
</dbReference>
<dbReference type="Proteomes" id="UP000195141">
    <property type="component" value="Chromosome"/>
</dbReference>
<dbReference type="Pfam" id="PF07963">
    <property type="entry name" value="N_methyl"/>
    <property type="match status" value="1"/>
</dbReference>
<dbReference type="AlphaFoldDB" id="A0A242KDW0"/>